<organism evidence="9 10">
    <name type="scientific">Rhodococcus oryzae</name>
    <dbReference type="NCBI Taxonomy" id="2571143"/>
    <lineage>
        <taxon>Bacteria</taxon>
        <taxon>Bacillati</taxon>
        <taxon>Actinomycetota</taxon>
        <taxon>Actinomycetes</taxon>
        <taxon>Mycobacteriales</taxon>
        <taxon>Nocardiaceae</taxon>
        <taxon>Rhodococcus</taxon>
    </lineage>
</organism>
<accession>A0ABY2RRS1</accession>
<evidence type="ECO:0000313" key="9">
    <source>
        <dbReference type="EMBL" id="TJZ81762.1"/>
    </source>
</evidence>
<evidence type="ECO:0000256" key="2">
    <source>
        <dbReference type="ARBA" id="ARBA00007759"/>
    </source>
</evidence>
<protein>
    <submittedName>
        <fullName evidence="9">Type VII secretion protein EccE</fullName>
    </submittedName>
</protein>
<comment type="similarity">
    <text evidence="2">Belongs to the EccE family.</text>
</comment>
<evidence type="ECO:0000256" key="7">
    <source>
        <dbReference type="SAM" id="MobiDB-lite"/>
    </source>
</evidence>
<evidence type="ECO:0000256" key="5">
    <source>
        <dbReference type="ARBA" id="ARBA00022989"/>
    </source>
</evidence>
<keyword evidence="3" id="KW-1003">Cell membrane</keyword>
<dbReference type="Proteomes" id="UP000305109">
    <property type="component" value="Unassembled WGS sequence"/>
</dbReference>
<dbReference type="InterPro" id="IPR050051">
    <property type="entry name" value="EccE_dom"/>
</dbReference>
<comment type="caution">
    <text evidence="9">The sequence shown here is derived from an EMBL/GenBank/DDBJ whole genome shotgun (WGS) entry which is preliminary data.</text>
</comment>
<gene>
    <name evidence="9" type="primary">eccE</name>
    <name evidence="9" type="ORF">FCG67_03440</name>
</gene>
<feature type="region of interest" description="Disordered" evidence="7">
    <location>
        <begin position="1"/>
        <end position="32"/>
    </location>
</feature>
<comment type="subcellular location">
    <subcellularLocation>
        <location evidence="1">Cell membrane</location>
    </subcellularLocation>
</comment>
<dbReference type="InterPro" id="IPR021368">
    <property type="entry name" value="T7SS_EccE"/>
</dbReference>
<evidence type="ECO:0000259" key="8">
    <source>
        <dbReference type="Pfam" id="PF11203"/>
    </source>
</evidence>
<feature type="domain" description="Type VII secretion system protein EccE" evidence="8">
    <location>
        <begin position="213"/>
        <end position="309"/>
    </location>
</feature>
<sequence length="581" mass="61571">MPPPFGAHYGGTQYSSVEEPSGGDRTDQGGWGKIVSRRRGRRRRVLPRVSIRNLVIAQLLGAGAGAAAAGFGATWWPAVAVGAAVALLGLIPVGGRCVLDWAATGWRYLLRRERRLGETSDFRVPSGPVVGLHWDDGSVVAVIEVLPIPGNLTQVTRDGFESVHRLPVLALADSMTQHDIILGGIDIVSHGYRASAGSPATEVYDQLVGPLPAMAQRTVWLAVRFDATAQSGAVTRRGGGTTGAARAASVAALRIVRALSESGCPSRLLTAGEITSAAAQITRGVRPDSFARSWSHTPLPGVCNTGYAIDPRVLSDELLAKLWVPSSLGTTVTVRLRPGARAGEVRVAASCRMTTRTLPERLDLPGLISMQGRQAGGLISNLPFASADLDSLTPFTDFSAAQLDALALPLSGCGQLIGSDNYGHGLTARIVGPEIEYVDVLGELYLAQQLVFRAIATGARIQIHSDRPQVWGSLIDSIATPDRLRLIDDPTRLDPTFTAVLFDGVEPVPPRAGVTTIRVRDVHEPESAIDPQISIVQPGASGDRVTLRADGNQVDLVLVTIAQETAFIGRPRATRPLQPAR</sequence>
<keyword evidence="4" id="KW-0812">Transmembrane</keyword>
<name>A0ABY2RRS1_9NOCA</name>
<keyword evidence="6" id="KW-0472">Membrane</keyword>
<keyword evidence="10" id="KW-1185">Reference proteome</keyword>
<dbReference type="NCBIfam" id="TIGR03923">
    <property type="entry name" value="T7SS_EccE"/>
    <property type="match status" value="1"/>
</dbReference>
<proteinExistence type="inferred from homology"/>
<evidence type="ECO:0000256" key="4">
    <source>
        <dbReference type="ARBA" id="ARBA00022692"/>
    </source>
</evidence>
<reference evidence="9 10" key="1">
    <citation type="submission" date="2019-04" db="EMBL/GenBank/DDBJ databases">
        <title>Rhodococcus oryzae sp. nov., a novel actinomycete isolated from rhizosphere soil of rice (Oryza sativa L.).</title>
        <authorList>
            <person name="Li C."/>
        </authorList>
    </citation>
    <scope>NUCLEOTIDE SEQUENCE [LARGE SCALE GENOMIC DNA]</scope>
    <source>
        <strain evidence="9 10">NEAU-CX67</strain>
    </source>
</reference>
<evidence type="ECO:0000313" key="10">
    <source>
        <dbReference type="Proteomes" id="UP000305109"/>
    </source>
</evidence>
<evidence type="ECO:0000256" key="1">
    <source>
        <dbReference type="ARBA" id="ARBA00004236"/>
    </source>
</evidence>
<evidence type="ECO:0000256" key="3">
    <source>
        <dbReference type="ARBA" id="ARBA00022475"/>
    </source>
</evidence>
<keyword evidence="5" id="KW-1133">Transmembrane helix</keyword>
<evidence type="ECO:0000256" key="6">
    <source>
        <dbReference type="ARBA" id="ARBA00023136"/>
    </source>
</evidence>
<dbReference type="EMBL" id="SUMD01000001">
    <property type="protein sequence ID" value="TJZ81762.1"/>
    <property type="molecule type" value="Genomic_DNA"/>
</dbReference>
<dbReference type="Pfam" id="PF11203">
    <property type="entry name" value="EccE"/>
    <property type="match status" value="1"/>
</dbReference>